<sequence length="117" mass="12953">MSSSSEYSPLSSLLTLSARAFRLLFLLFFIIIITVPPPVSPMQPAEPRVCTGGPSDRMGEVARTPILPKRTWNGEHCRDPSGCLTTMTSMQPESVAGLRPRYSSLTWTNTWPANWPT</sequence>
<keyword evidence="1" id="KW-0472">Membrane</keyword>
<evidence type="ECO:0000313" key="3">
    <source>
        <dbReference type="Proteomes" id="UP000314294"/>
    </source>
</evidence>
<accession>A0A4Z2H977</accession>
<keyword evidence="1" id="KW-0812">Transmembrane</keyword>
<dbReference type="EMBL" id="SRLO01000313">
    <property type="protein sequence ID" value="TNN61603.1"/>
    <property type="molecule type" value="Genomic_DNA"/>
</dbReference>
<proteinExistence type="predicted"/>
<keyword evidence="1" id="KW-1133">Transmembrane helix</keyword>
<keyword evidence="3" id="KW-1185">Reference proteome</keyword>
<evidence type="ECO:0000256" key="1">
    <source>
        <dbReference type="SAM" id="Phobius"/>
    </source>
</evidence>
<gene>
    <name evidence="2" type="ORF">EYF80_028215</name>
</gene>
<dbReference type="AlphaFoldDB" id="A0A4Z2H977"/>
<protein>
    <submittedName>
        <fullName evidence="2">Uncharacterized protein</fullName>
    </submittedName>
</protein>
<dbReference type="Proteomes" id="UP000314294">
    <property type="component" value="Unassembled WGS sequence"/>
</dbReference>
<name>A0A4Z2H977_9TELE</name>
<reference evidence="2 3" key="1">
    <citation type="submission" date="2019-03" db="EMBL/GenBank/DDBJ databases">
        <title>First draft genome of Liparis tanakae, snailfish: a comprehensive survey of snailfish specific genes.</title>
        <authorList>
            <person name="Kim W."/>
            <person name="Song I."/>
            <person name="Jeong J.-H."/>
            <person name="Kim D."/>
            <person name="Kim S."/>
            <person name="Ryu S."/>
            <person name="Song J.Y."/>
            <person name="Lee S.K."/>
        </authorList>
    </citation>
    <scope>NUCLEOTIDE SEQUENCE [LARGE SCALE GENOMIC DNA]</scope>
    <source>
        <tissue evidence="2">Muscle</tissue>
    </source>
</reference>
<organism evidence="2 3">
    <name type="scientific">Liparis tanakae</name>
    <name type="common">Tanaka's snailfish</name>
    <dbReference type="NCBI Taxonomy" id="230148"/>
    <lineage>
        <taxon>Eukaryota</taxon>
        <taxon>Metazoa</taxon>
        <taxon>Chordata</taxon>
        <taxon>Craniata</taxon>
        <taxon>Vertebrata</taxon>
        <taxon>Euteleostomi</taxon>
        <taxon>Actinopterygii</taxon>
        <taxon>Neopterygii</taxon>
        <taxon>Teleostei</taxon>
        <taxon>Neoteleostei</taxon>
        <taxon>Acanthomorphata</taxon>
        <taxon>Eupercaria</taxon>
        <taxon>Perciformes</taxon>
        <taxon>Cottioidei</taxon>
        <taxon>Cottales</taxon>
        <taxon>Liparidae</taxon>
        <taxon>Liparis</taxon>
    </lineage>
</organism>
<evidence type="ECO:0000313" key="2">
    <source>
        <dbReference type="EMBL" id="TNN61603.1"/>
    </source>
</evidence>
<comment type="caution">
    <text evidence="2">The sequence shown here is derived from an EMBL/GenBank/DDBJ whole genome shotgun (WGS) entry which is preliminary data.</text>
</comment>
<feature type="transmembrane region" description="Helical" evidence="1">
    <location>
        <begin position="20"/>
        <end position="39"/>
    </location>
</feature>